<evidence type="ECO:0008006" key="4">
    <source>
        <dbReference type="Google" id="ProtNLM"/>
    </source>
</evidence>
<evidence type="ECO:0000313" key="2">
    <source>
        <dbReference type="EMBL" id="KAK0668369.1"/>
    </source>
</evidence>
<keyword evidence="3" id="KW-1185">Reference proteome</keyword>
<dbReference type="EMBL" id="JAULSY010000057">
    <property type="protein sequence ID" value="KAK0668369.1"/>
    <property type="molecule type" value="Genomic_DNA"/>
</dbReference>
<keyword evidence="1" id="KW-0732">Signal</keyword>
<feature type="signal peptide" evidence="1">
    <location>
        <begin position="1"/>
        <end position="18"/>
    </location>
</feature>
<dbReference type="Proteomes" id="UP001174997">
    <property type="component" value="Unassembled WGS sequence"/>
</dbReference>
<accession>A0AA39ZCC8</accession>
<feature type="chain" id="PRO_5041209576" description="Fungal calcium binding protein domain-containing protein" evidence="1">
    <location>
        <begin position="19"/>
        <end position="113"/>
    </location>
</feature>
<evidence type="ECO:0000313" key="3">
    <source>
        <dbReference type="Proteomes" id="UP001174997"/>
    </source>
</evidence>
<proteinExistence type="predicted"/>
<protein>
    <recommendedName>
        <fullName evidence="4">Fungal calcium binding protein domain-containing protein</fullName>
    </recommendedName>
</protein>
<sequence length="113" mass="12039">MKANFLPVIALLLTPALAAPFAEPEAEAEFTPMARDMTPRATFNEAEVFAFAPPASCKVLSCISVISSAVCVANAIDDDDYKAILKCAKKDQLCGCAGCFSKLNGFLEKWGIC</sequence>
<dbReference type="AlphaFoldDB" id="A0AA39ZCC8"/>
<reference evidence="2" key="1">
    <citation type="submission" date="2023-06" db="EMBL/GenBank/DDBJ databases">
        <title>Genome-scale phylogeny and comparative genomics of the fungal order Sordariales.</title>
        <authorList>
            <consortium name="Lawrence Berkeley National Laboratory"/>
            <person name="Hensen N."/>
            <person name="Bonometti L."/>
            <person name="Westerberg I."/>
            <person name="Brannstrom I.O."/>
            <person name="Guillou S."/>
            <person name="Cros-Aarteil S."/>
            <person name="Calhoun S."/>
            <person name="Haridas S."/>
            <person name="Kuo A."/>
            <person name="Mondo S."/>
            <person name="Pangilinan J."/>
            <person name="Riley R."/>
            <person name="Labutti K."/>
            <person name="Andreopoulos B."/>
            <person name="Lipzen A."/>
            <person name="Chen C."/>
            <person name="Yanf M."/>
            <person name="Daum C."/>
            <person name="Ng V."/>
            <person name="Clum A."/>
            <person name="Steindorff A."/>
            <person name="Ohm R."/>
            <person name="Martin F."/>
            <person name="Silar P."/>
            <person name="Natvig D."/>
            <person name="Lalanne C."/>
            <person name="Gautier V."/>
            <person name="Ament-Velasquez S.L."/>
            <person name="Kruys A."/>
            <person name="Hutchinson M.I."/>
            <person name="Powell A.J."/>
            <person name="Barry K."/>
            <person name="Miller A.N."/>
            <person name="Grigoriev I.V."/>
            <person name="Debuchy R."/>
            <person name="Gladieux P."/>
            <person name="Thoren M.H."/>
            <person name="Johannesson H."/>
        </authorList>
    </citation>
    <scope>NUCLEOTIDE SEQUENCE</scope>
    <source>
        <strain evidence="2">CBS 307.81</strain>
    </source>
</reference>
<comment type="caution">
    <text evidence="2">The sequence shown here is derived from an EMBL/GenBank/DDBJ whole genome shotgun (WGS) entry which is preliminary data.</text>
</comment>
<gene>
    <name evidence="2" type="ORF">QBC41DRAFT_303445</name>
</gene>
<evidence type="ECO:0000256" key="1">
    <source>
        <dbReference type="SAM" id="SignalP"/>
    </source>
</evidence>
<organism evidence="2 3">
    <name type="scientific">Cercophora samala</name>
    <dbReference type="NCBI Taxonomy" id="330535"/>
    <lineage>
        <taxon>Eukaryota</taxon>
        <taxon>Fungi</taxon>
        <taxon>Dikarya</taxon>
        <taxon>Ascomycota</taxon>
        <taxon>Pezizomycotina</taxon>
        <taxon>Sordariomycetes</taxon>
        <taxon>Sordariomycetidae</taxon>
        <taxon>Sordariales</taxon>
        <taxon>Lasiosphaeriaceae</taxon>
        <taxon>Cercophora</taxon>
    </lineage>
</organism>
<name>A0AA39ZCC8_9PEZI</name>